<organism evidence="1 2">
    <name type="scientific">Clostridium frigoriphilum</name>
    <dbReference type="NCBI Taxonomy" id="443253"/>
    <lineage>
        <taxon>Bacteria</taxon>
        <taxon>Bacillati</taxon>
        <taxon>Bacillota</taxon>
        <taxon>Clostridia</taxon>
        <taxon>Eubacteriales</taxon>
        <taxon>Clostridiaceae</taxon>
        <taxon>Clostridium</taxon>
    </lineage>
</organism>
<keyword evidence="2" id="KW-1185">Reference proteome</keyword>
<sequence length="110" mass="12182">MVCLLGTGANFVLFQNKKDAQLVSEKEIIAIQKGKDDAAAKVISDAKAVEDKKIEEAKAIEDKKIADIQVIKHKEANEILTIKDNEEMEAVLTVKDPSNPIASKFEKICW</sequence>
<dbReference type="RefSeq" id="WP_216255638.1">
    <property type="nucleotide sequence ID" value="NZ_JAZHFS010000045.1"/>
</dbReference>
<protein>
    <submittedName>
        <fullName evidence="1">Uncharacterized protein</fullName>
    </submittedName>
</protein>
<name>A0ABU7UXD6_9CLOT</name>
<comment type="caution">
    <text evidence="1">The sequence shown here is derived from an EMBL/GenBank/DDBJ whole genome shotgun (WGS) entry which is preliminary data.</text>
</comment>
<gene>
    <name evidence="1" type="ORF">SJI18_23515</name>
</gene>
<dbReference type="EMBL" id="JAZHFS010000045">
    <property type="protein sequence ID" value="MEF2115252.1"/>
    <property type="molecule type" value="Genomic_DNA"/>
</dbReference>
<dbReference type="Proteomes" id="UP001498469">
    <property type="component" value="Unassembled WGS sequence"/>
</dbReference>
<proteinExistence type="predicted"/>
<evidence type="ECO:0000313" key="2">
    <source>
        <dbReference type="Proteomes" id="UP001498469"/>
    </source>
</evidence>
<accession>A0ABU7UXD6</accession>
<reference evidence="1 2" key="1">
    <citation type="submission" date="2023-11" db="EMBL/GenBank/DDBJ databases">
        <title>Draft genome sequence of a psychrophilic Clostridium strain from permafrost water brine.</title>
        <authorList>
            <person name="Shcherbakova V.A."/>
            <person name="Trubitsyn V.E."/>
            <person name="Zakharyuk A.G."/>
        </authorList>
    </citation>
    <scope>NUCLEOTIDE SEQUENCE [LARGE SCALE GENOMIC DNA]</scope>
    <source>
        <strain evidence="1 2">14F</strain>
    </source>
</reference>
<evidence type="ECO:0000313" key="1">
    <source>
        <dbReference type="EMBL" id="MEF2115252.1"/>
    </source>
</evidence>